<feature type="region of interest" description="Disordered" evidence="1">
    <location>
        <begin position="17"/>
        <end position="37"/>
    </location>
</feature>
<dbReference type="CDD" id="cd07043">
    <property type="entry name" value="STAS_anti-anti-sigma_factors"/>
    <property type="match status" value="1"/>
</dbReference>
<name>A0ABW2GYW6_9ACTN</name>
<dbReference type="SUPFAM" id="SSF52091">
    <property type="entry name" value="SpoIIaa-like"/>
    <property type="match status" value="1"/>
</dbReference>
<dbReference type="EMBL" id="JBHTAC010000023">
    <property type="protein sequence ID" value="MFC7245176.1"/>
    <property type="molecule type" value="Genomic_DNA"/>
</dbReference>
<evidence type="ECO:0000313" key="4">
    <source>
        <dbReference type="Proteomes" id="UP001596392"/>
    </source>
</evidence>
<evidence type="ECO:0000256" key="1">
    <source>
        <dbReference type="SAM" id="MobiDB-lite"/>
    </source>
</evidence>
<organism evidence="3 4">
    <name type="scientific">Catellatospora aurea</name>
    <dbReference type="NCBI Taxonomy" id="1337874"/>
    <lineage>
        <taxon>Bacteria</taxon>
        <taxon>Bacillati</taxon>
        <taxon>Actinomycetota</taxon>
        <taxon>Actinomycetes</taxon>
        <taxon>Micromonosporales</taxon>
        <taxon>Micromonosporaceae</taxon>
        <taxon>Catellatospora</taxon>
    </lineage>
</organism>
<dbReference type="Proteomes" id="UP001596392">
    <property type="component" value="Unassembled WGS sequence"/>
</dbReference>
<dbReference type="RefSeq" id="WP_376808127.1">
    <property type="nucleotide sequence ID" value="NZ_JBHTAC010000023.1"/>
</dbReference>
<sequence length="190" mass="20605">MPTPAIGLRSAPATHCYRAGRSNRRHGTSGPIRARPAWRTPLNDSKFRRHVADGLSIRLRTLAGSLHLVVTGEVEASNAYLLVKVADAVMRTRDATELTLDMSAVTFIDRIGVAAVRACRRQASTHGLRFFIINPSVVVRAALNACGGREAITRSPGHHTPATAANPGRSRPRGRGRRSRYAGRRPAPPH</sequence>
<gene>
    <name evidence="3" type="ORF">ACFQO7_22095</name>
</gene>
<evidence type="ECO:0000259" key="2">
    <source>
        <dbReference type="PROSITE" id="PS50801"/>
    </source>
</evidence>
<accession>A0ABW2GYW6</accession>
<comment type="caution">
    <text evidence="3">The sequence shown here is derived from an EMBL/GenBank/DDBJ whole genome shotgun (WGS) entry which is preliminary data.</text>
</comment>
<dbReference type="Gene3D" id="3.30.750.24">
    <property type="entry name" value="STAS domain"/>
    <property type="match status" value="1"/>
</dbReference>
<feature type="domain" description="STAS" evidence="2">
    <location>
        <begin position="55"/>
        <end position="147"/>
    </location>
</feature>
<protein>
    <submittedName>
        <fullName evidence="3">STAS domain-containing protein</fullName>
    </submittedName>
</protein>
<dbReference type="InterPro" id="IPR002645">
    <property type="entry name" value="STAS_dom"/>
</dbReference>
<dbReference type="Pfam" id="PF01740">
    <property type="entry name" value="STAS"/>
    <property type="match status" value="1"/>
</dbReference>
<feature type="region of interest" description="Disordered" evidence="1">
    <location>
        <begin position="151"/>
        <end position="190"/>
    </location>
</feature>
<proteinExistence type="predicted"/>
<feature type="compositionally biased region" description="Basic residues" evidence="1">
    <location>
        <begin position="170"/>
        <end position="183"/>
    </location>
</feature>
<keyword evidence="4" id="KW-1185">Reference proteome</keyword>
<reference evidence="4" key="1">
    <citation type="journal article" date="2019" name="Int. J. Syst. Evol. Microbiol.">
        <title>The Global Catalogue of Microorganisms (GCM) 10K type strain sequencing project: providing services to taxonomists for standard genome sequencing and annotation.</title>
        <authorList>
            <consortium name="The Broad Institute Genomics Platform"/>
            <consortium name="The Broad Institute Genome Sequencing Center for Infectious Disease"/>
            <person name="Wu L."/>
            <person name="Ma J."/>
        </authorList>
    </citation>
    <scope>NUCLEOTIDE SEQUENCE [LARGE SCALE GENOMIC DNA]</scope>
    <source>
        <strain evidence="4">CGMCC 1.9106</strain>
    </source>
</reference>
<dbReference type="InterPro" id="IPR036513">
    <property type="entry name" value="STAS_dom_sf"/>
</dbReference>
<evidence type="ECO:0000313" key="3">
    <source>
        <dbReference type="EMBL" id="MFC7245176.1"/>
    </source>
</evidence>
<dbReference type="PROSITE" id="PS50801">
    <property type="entry name" value="STAS"/>
    <property type="match status" value="1"/>
</dbReference>